<comment type="function">
    <text evidence="8">Plays an important role in the de novo pathway of purine nucleotide biosynthesis. Catalyzes the first committed step in the biosynthesis of AMP from IMP.</text>
</comment>
<feature type="binding site" evidence="8">
    <location>
        <begin position="12"/>
        <end position="18"/>
    </location>
    <ligand>
        <name>GTP</name>
        <dbReference type="ChEBI" id="CHEBI:37565"/>
    </ligand>
</feature>
<evidence type="ECO:0000256" key="2">
    <source>
        <dbReference type="ARBA" id="ARBA00022598"/>
    </source>
</evidence>
<keyword evidence="12" id="KW-1185">Reference proteome</keyword>
<dbReference type="GO" id="GO:0044208">
    <property type="term" value="P:'de novo' AMP biosynthetic process"/>
    <property type="evidence" value="ECO:0007669"/>
    <property type="project" value="UniProtKB-UniRule"/>
</dbReference>
<feature type="binding site" evidence="8">
    <location>
        <begin position="40"/>
        <end position="42"/>
    </location>
    <ligand>
        <name>GTP</name>
        <dbReference type="ChEBI" id="CHEBI:37565"/>
    </ligand>
</feature>
<feature type="active site" description="Proton donor" evidence="8">
    <location>
        <position position="41"/>
    </location>
</feature>
<dbReference type="GO" id="GO:0004019">
    <property type="term" value="F:adenylosuccinate synthase activity"/>
    <property type="evidence" value="ECO:0007669"/>
    <property type="project" value="UniProtKB-UniRule"/>
</dbReference>
<dbReference type="OrthoDB" id="9807553at2"/>
<feature type="binding site" evidence="8">
    <location>
        <position position="40"/>
    </location>
    <ligand>
        <name>Mg(2+)</name>
        <dbReference type="ChEBI" id="CHEBI:18420"/>
    </ligand>
</feature>
<comment type="caution">
    <text evidence="11">The sequence shown here is derived from an EMBL/GenBank/DDBJ whole genome shotgun (WGS) entry which is preliminary data.</text>
</comment>
<evidence type="ECO:0000313" key="12">
    <source>
        <dbReference type="Proteomes" id="UP000029096"/>
    </source>
</evidence>
<evidence type="ECO:0000256" key="8">
    <source>
        <dbReference type="HAMAP-Rule" id="MF_00011"/>
    </source>
</evidence>
<dbReference type="Proteomes" id="UP000029096">
    <property type="component" value="Unassembled WGS sequence"/>
</dbReference>
<evidence type="ECO:0000256" key="7">
    <source>
        <dbReference type="ARBA" id="ARBA00023134"/>
    </source>
</evidence>
<keyword evidence="7 8" id="KW-0342">GTP-binding</keyword>
<feature type="active site" description="Proton acceptor" evidence="8">
    <location>
        <position position="13"/>
    </location>
</feature>
<feature type="binding site" description="in other chain" evidence="8">
    <location>
        <position position="238"/>
    </location>
    <ligand>
        <name>IMP</name>
        <dbReference type="ChEBI" id="CHEBI:58053"/>
        <note>ligand shared between dimeric partners</note>
    </ligand>
</feature>
<dbReference type="EMBL" id="JGYP01000002">
    <property type="protein sequence ID" value="KFI45960.1"/>
    <property type="molecule type" value="Genomic_DNA"/>
</dbReference>
<evidence type="ECO:0000256" key="10">
    <source>
        <dbReference type="RuleBase" id="RU000520"/>
    </source>
</evidence>
<dbReference type="GO" id="GO:0005737">
    <property type="term" value="C:cytoplasm"/>
    <property type="evidence" value="ECO:0007669"/>
    <property type="project" value="UniProtKB-SubCell"/>
</dbReference>
<comment type="similarity">
    <text evidence="8 10">Belongs to the adenylosuccinate synthetase family.</text>
</comment>
<dbReference type="Gene3D" id="1.10.300.10">
    <property type="entry name" value="Adenylosuccinate Synthetase, subunit A, domain 2"/>
    <property type="match status" value="1"/>
</dbReference>
<dbReference type="GO" id="GO:0046040">
    <property type="term" value="P:IMP metabolic process"/>
    <property type="evidence" value="ECO:0007669"/>
    <property type="project" value="TreeGrafter"/>
</dbReference>
<dbReference type="NCBIfam" id="NF002223">
    <property type="entry name" value="PRK01117.1"/>
    <property type="match status" value="1"/>
</dbReference>
<comment type="subunit">
    <text evidence="1 8">Homodimer.</text>
</comment>
<dbReference type="Pfam" id="PF00709">
    <property type="entry name" value="Adenylsucc_synt"/>
    <property type="match status" value="1"/>
</dbReference>
<dbReference type="InterPro" id="IPR018220">
    <property type="entry name" value="Adenylosuccin_syn_GTP-bd"/>
</dbReference>
<evidence type="ECO:0000256" key="1">
    <source>
        <dbReference type="ARBA" id="ARBA00011738"/>
    </source>
</evidence>
<dbReference type="PROSITE" id="PS01266">
    <property type="entry name" value="ADENYLOSUCCIN_SYN_1"/>
    <property type="match status" value="1"/>
</dbReference>
<comment type="catalytic activity">
    <reaction evidence="8 10">
        <text>IMP + L-aspartate + GTP = N(6)-(1,2-dicarboxyethyl)-AMP + GDP + phosphate + 2 H(+)</text>
        <dbReference type="Rhea" id="RHEA:15753"/>
        <dbReference type="ChEBI" id="CHEBI:15378"/>
        <dbReference type="ChEBI" id="CHEBI:29991"/>
        <dbReference type="ChEBI" id="CHEBI:37565"/>
        <dbReference type="ChEBI" id="CHEBI:43474"/>
        <dbReference type="ChEBI" id="CHEBI:57567"/>
        <dbReference type="ChEBI" id="CHEBI:58053"/>
        <dbReference type="ChEBI" id="CHEBI:58189"/>
        <dbReference type="EC" id="6.3.4.4"/>
    </reaction>
</comment>
<dbReference type="FunFam" id="3.90.170.10:FF:000001">
    <property type="entry name" value="Adenylosuccinate synthetase"/>
    <property type="match status" value="1"/>
</dbReference>
<dbReference type="eggNOG" id="COG0104">
    <property type="taxonomic scope" value="Bacteria"/>
</dbReference>
<feature type="binding site" evidence="8">
    <location>
        <position position="142"/>
    </location>
    <ligand>
        <name>IMP</name>
        <dbReference type="ChEBI" id="CHEBI:58053"/>
        <note>ligand shared between dimeric partners</note>
    </ligand>
</feature>
<dbReference type="PANTHER" id="PTHR11846">
    <property type="entry name" value="ADENYLOSUCCINATE SYNTHETASE"/>
    <property type="match status" value="1"/>
</dbReference>
<dbReference type="PANTHER" id="PTHR11846:SF0">
    <property type="entry name" value="ADENYLOSUCCINATE SYNTHETASE"/>
    <property type="match status" value="1"/>
</dbReference>
<dbReference type="GO" id="GO:0000287">
    <property type="term" value="F:magnesium ion binding"/>
    <property type="evidence" value="ECO:0007669"/>
    <property type="project" value="UniProtKB-UniRule"/>
</dbReference>
<keyword evidence="5 8" id="KW-0658">Purine biosynthesis</keyword>
<feature type="binding site" description="in other chain" evidence="8">
    <location>
        <position position="128"/>
    </location>
    <ligand>
        <name>IMP</name>
        <dbReference type="ChEBI" id="CHEBI:58053"/>
        <note>ligand shared between dimeric partners</note>
    </ligand>
</feature>
<evidence type="ECO:0000256" key="6">
    <source>
        <dbReference type="ARBA" id="ARBA00022842"/>
    </source>
</evidence>
<dbReference type="AlphaFoldDB" id="A0A086ZHG0"/>
<gene>
    <name evidence="8" type="primary">purA</name>
    <name evidence="11" type="ORF">BBOH_0767</name>
</gene>
<evidence type="ECO:0000256" key="9">
    <source>
        <dbReference type="PROSITE-ProRule" id="PRU10134"/>
    </source>
</evidence>
<dbReference type="RefSeq" id="WP_033522140.1">
    <property type="nucleotide sequence ID" value="NZ_JDUS01000018.1"/>
</dbReference>
<keyword evidence="2 8" id="KW-0436">Ligase</keyword>
<accession>A0A086ZHG0</accession>
<keyword evidence="8" id="KW-0963">Cytoplasm</keyword>
<dbReference type="UniPathway" id="UPA00075">
    <property type="reaction ID" value="UER00335"/>
</dbReference>
<dbReference type="STRING" id="1437606.BBOH_0767"/>
<keyword evidence="4 8" id="KW-0547">Nucleotide-binding</keyword>
<dbReference type="Gene3D" id="3.90.170.10">
    <property type="entry name" value="Adenylosuccinate Synthetase, subunit A, domain 3"/>
    <property type="match status" value="1"/>
</dbReference>
<feature type="active site" evidence="9">
    <location>
        <position position="139"/>
    </location>
</feature>
<evidence type="ECO:0000256" key="4">
    <source>
        <dbReference type="ARBA" id="ARBA00022741"/>
    </source>
</evidence>
<dbReference type="InterPro" id="IPR042111">
    <property type="entry name" value="Adenylosuccinate_synth_dom3"/>
</dbReference>
<dbReference type="EC" id="6.3.4.4" evidence="8 10"/>
<reference evidence="11 12" key="1">
    <citation type="submission" date="2014-03" db="EMBL/GenBank/DDBJ databases">
        <title>Genomics of Bifidobacteria.</title>
        <authorList>
            <person name="Ventura M."/>
            <person name="Milani C."/>
            <person name="Lugli G.A."/>
        </authorList>
    </citation>
    <scope>NUCLEOTIDE SEQUENCE [LARGE SCALE GENOMIC DNA]</scope>
    <source>
        <strain evidence="11 12">DSM 22767</strain>
    </source>
</reference>
<dbReference type="InterPro" id="IPR042109">
    <property type="entry name" value="Adenylosuccinate_synth_dom1"/>
</dbReference>
<evidence type="ECO:0000256" key="5">
    <source>
        <dbReference type="ARBA" id="ARBA00022755"/>
    </source>
</evidence>
<dbReference type="NCBIfam" id="TIGR00184">
    <property type="entry name" value="purA"/>
    <property type="match status" value="1"/>
</dbReference>
<keyword evidence="3 8" id="KW-0479">Metal-binding</keyword>
<dbReference type="InterPro" id="IPR042110">
    <property type="entry name" value="Adenylosuccinate_synth_dom2"/>
</dbReference>
<keyword evidence="6 8" id="KW-0460">Magnesium</keyword>
<sequence>MPGIILIGTQWGDEGKGKATDLIGTKVDYVARFNGGNNAGHTVVVGDETYALHLLPSGIVNPQVTPVIGNGVVVDPEVLFKEIDGLESRGVDCSRLRVSESAQIIAPYHRVLDRVTERFLGKHKIGTTGRGIGPAYADKINRVGIRVHDLLDAERLRDKVEASLHQKNQMLVKIYDSSPIDVDETTDELLKLGERLKPYIANTSLLLNRALDEGKTVLFEGGQATMLDVDHGTYPYVTSSNPTAGGACTGTGVGPTKIGRVIGIAKAYVTRVGEGPFPTELNDDAGEWLRNQGHEFGVTTGRPRRCGWFDTVVTRYATQVNGLTDIVLTKLDVLTGLNEIPICVAYDVDNGDGTHTRYEDMPVDQAAFAKATPVYETMPGWTEDISHAHRFEDLPAATQAYVKRLEELSNCRISAIGTGPQRDHIIQVRSLVD</sequence>
<dbReference type="InterPro" id="IPR033128">
    <property type="entry name" value="Adenylosuccin_syn_Lys_AS"/>
</dbReference>
<feature type="binding site" evidence="8">
    <location>
        <position position="13"/>
    </location>
    <ligand>
        <name>Mg(2+)</name>
        <dbReference type="ChEBI" id="CHEBI:18420"/>
    </ligand>
</feature>
<protein>
    <recommendedName>
        <fullName evidence="8 10">Adenylosuccinate synthetase</fullName>
        <shortName evidence="8">AMPSase</shortName>
        <shortName evidence="8">AdSS</shortName>
        <ecNumber evidence="8 10">6.3.4.4</ecNumber>
    </recommendedName>
    <alternativeName>
        <fullName evidence="8">IMP--aspartate ligase</fullName>
    </alternativeName>
</protein>
<name>A0A086ZHG0_9BIFI</name>
<dbReference type="Gene3D" id="3.40.440.10">
    <property type="entry name" value="Adenylosuccinate Synthetase, subunit A, domain 1"/>
    <property type="match status" value="1"/>
</dbReference>
<dbReference type="FunFam" id="1.10.300.10:FF:000001">
    <property type="entry name" value="Adenylosuccinate synthetase"/>
    <property type="match status" value="1"/>
</dbReference>
<dbReference type="GO" id="GO:0005525">
    <property type="term" value="F:GTP binding"/>
    <property type="evidence" value="ECO:0007669"/>
    <property type="project" value="UniProtKB-UniRule"/>
</dbReference>
<dbReference type="CDD" id="cd03108">
    <property type="entry name" value="AdSS"/>
    <property type="match status" value="1"/>
</dbReference>
<dbReference type="InterPro" id="IPR001114">
    <property type="entry name" value="Adenylosuccinate_synthetase"/>
</dbReference>
<evidence type="ECO:0000256" key="3">
    <source>
        <dbReference type="ARBA" id="ARBA00022723"/>
    </source>
</evidence>
<feature type="binding site" evidence="8">
    <location>
        <begin position="298"/>
        <end position="304"/>
    </location>
    <ligand>
        <name>substrate</name>
    </ligand>
</feature>
<dbReference type="SUPFAM" id="SSF52540">
    <property type="entry name" value="P-loop containing nucleoside triphosphate hydrolases"/>
    <property type="match status" value="1"/>
</dbReference>
<proteinExistence type="inferred from homology"/>
<dbReference type="SMART" id="SM00788">
    <property type="entry name" value="Adenylsucc_synt"/>
    <property type="match status" value="1"/>
</dbReference>
<feature type="binding site" description="in other chain" evidence="8">
    <location>
        <begin position="38"/>
        <end position="41"/>
    </location>
    <ligand>
        <name>IMP</name>
        <dbReference type="ChEBI" id="CHEBI:58053"/>
        <note>ligand shared between dimeric partners</note>
    </ligand>
</feature>
<feature type="binding site" evidence="8">
    <location>
        <position position="304"/>
    </location>
    <ligand>
        <name>GTP</name>
        <dbReference type="ChEBI" id="CHEBI:37565"/>
    </ligand>
</feature>
<dbReference type="PROSITE" id="PS00513">
    <property type="entry name" value="ADENYLOSUCCIN_SYN_2"/>
    <property type="match status" value="1"/>
</dbReference>
<comment type="pathway">
    <text evidence="8 10">Purine metabolism; AMP biosynthesis via de novo pathway; AMP from IMP: step 1/2.</text>
</comment>
<dbReference type="HAMAP" id="MF_00011">
    <property type="entry name" value="Adenylosucc_synth"/>
    <property type="match status" value="1"/>
</dbReference>
<comment type="subcellular location">
    <subcellularLocation>
        <location evidence="8">Cytoplasm</location>
    </subcellularLocation>
</comment>
<dbReference type="InterPro" id="IPR027417">
    <property type="entry name" value="P-loop_NTPase"/>
</dbReference>
<feature type="binding site" description="in other chain" evidence="8">
    <location>
        <begin position="13"/>
        <end position="16"/>
    </location>
    <ligand>
        <name>IMP</name>
        <dbReference type="ChEBI" id="CHEBI:58053"/>
        <note>ligand shared between dimeric partners</note>
    </ligand>
</feature>
<comment type="cofactor">
    <cofactor evidence="8">
        <name>Mg(2+)</name>
        <dbReference type="ChEBI" id="CHEBI:18420"/>
    </cofactor>
    <text evidence="8">Binds 1 Mg(2+) ion per subunit.</text>
</comment>
<feature type="binding site" evidence="8">
    <location>
        <begin position="330"/>
        <end position="332"/>
    </location>
    <ligand>
        <name>GTP</name>
        <dbReference type="ChEBI" id="CHEBI:37565"/>
    </ligand>
</feature>
<evidence type="ECO:0000313" key="11">
    <source>
        <dbReference type="EMBL" id="KFI45960.1"/>
    </source>
</evidence>
<organism evidence="11 12">
    <name type="scientific">Bifidobacterium bohemicum DSM 22767</name>
    <dbReference type="NCBI Taxonomy" id="1437606"/>
    <lineage>
        <taxon>Bacteria</taxon>
        <taxon>Bacillati</taxon>
        <taxon>Actinomycetota</taxon>
        <taxon>Actinomycetes</taxon>
        <taxon>Bifidobacteriales</taxon>
        <taxon>Bifidobacteriaceae</taxon>
        <taxon>Bifidobacterium</taxon>
    </lineage>
</organism>
<feature type="binding site" description="in other chain" evidence="8">
    <location>
        <position position="223"/>
    </location>
    <ligand>
        <name>IMP</name>
        <dbReference type="ChEBI" id="CHEBI:58053"/>
        <note>ligand shared between dimeric partners</note>
    </ligand>
</feature>
<feature type="binding site" evidence="8">
    <location>
        <begin position="417"/>
        <end position="419"/>
    </location>
    <ligand>
        <name>GTP</name>
        <dbReference type="ChEBI" id="CHEBI:37565"/>
    </ligand>
</feature>
<feature type="binding site" description="in other chain" evidence="8">
    <location>
        <position position="302"/>
    </location>
    <ligand>
        <name>IMP</name>
        <dbReference type="ChEBI" id="CHEBI:58053"/>
        <note>ligand shared between dimeric partners</note>
    </ligand>
</feature>